<dbReference type="AlphaFoldDB" id="A0A060TDT4"/>
<sequence>MATPAQQLVEGMRRNNVELLESVLKEAGSAEAKAKLINEAQDGTGNYALHVGATNGSYEAIDLVLDQEGVEVDPVNRLDGETPLHTVVRYSIQEPEHGAFLAEVLIDAGADPRIRNKHNQKPIDLVDKRENEKLVEILQGAEYAMMLGPGDEEVNGPEDDGSGSESD</sequence>
<dbReference type="InterPro" id="IPR036770">
    <property type="entry name" value="Ankyrin_rpt-contain_sf"/>
</dbReference>
<feature type="compositionally biased region" description="Acidic residues" evidence="4">
    <location>
        <begin position="150"/>
        <end position="167"/>
    </location>
</feature>
<gene>
    <name evidence="5" type="ORF">GNLVRS02_ARAD1D46618g</name>
</gene>
<dbReference type="SUPFAM" id="SSF48403">
    <property type="entry name" value="Ankyrin repeat"/>
    <property type="match status" value="1"/>
</dbReference>
<proteinExistence type="predicted"/>
<dbReference type="PANTHER" id="PTHR24180">
    <property type="entry name" value="CYCLIN-DEPENDENT KINASE INHIBITOR 2C-RELATED"/>
    <property type="match status" value="1"/>
</dbReference>
<dbReference type="Gene3D" id="1.25.40.20">
    <property type="entry name" value="Ankyrin repeat-containing domain"/>
    <property type="match status" value="1"/>
</dbReference>
<name>A0A060TDT4_BLAAD</name>
<keyword evidence="2 3" id="KW-0040">ANK repeat</keyword>
<dbReference type="PANTHER" id="PTHR24180:SF53">
    <property type="entry name" value="ANKYRIN REPEAT-CONTAINING PROTEIN C105.02C"/>
    <property type="match status" value="1"/>
</dbReference>
<accession>A0A060TDT4</accession>
<evidence type="ECO:0000256" key="3">
    <source>
        <dbReference type="PROSITE-ProRule" id="PRU00023"/>
    </source>
</evidence>
<evidence type="ECO:0000256" key="4">
    <source>
        <dbReference type="SAM" id="MobiDB-lite"/>
    </source>
</evidence>
<dbReference type="InterPro" id="IPR002110">
    <property type="entry name" value="Ankyrin_rpt"/>
</dbReference>
<organism evidence="5">
    <name type="scientific">Blastobotrys adeninivorans</name>
    <name type="common">Yeast</name>
    <name type="synonym">Arxula adeninivorans</name>
    <dbReference type="NCBI Taxonomy" id="409370"/>
    <lineage>
        <taxon>Eukaryota</taxon>
        <taxon>Fungi</taxon>
        <taxon>Dikarya</taxon>
        <taxon>Ascomycota</taxon>
        <taxon>Saccharomycotina</taxon>
        <taxon>Dipodascomycetes</taxon>
        <taxon>Dipodascales</taxon>
        <taxon>Trichomonascaceae</taxon>
        <taxon>Blastobotrys</taxon>
    </lineage>
</organism>
<reference evidence="5" key="1">
    <citation type="submission" date="2014-02" db="EMBL/GenBank/DDBJ databases">
        <authorList>
            <person name="Genoscope - CEA"/>
        </authorList>
    </citation>
    <scope>NUCLEOTIDE SEQUENCE</scope>
    <source>
        <strain evidence="5">LS3</strain>
    </source>
</reference>
<protein>
    <submittedName>
        <fullName evidence="5">ARAD1D46618p</fullName>
    </submittedName>
</protein>
<dbReference type="PROSITE" id="PS50297">
    <property type="entry name" value="ANK_REP_REGION"/>
    <property type="match status" value="1"/>
</dbReference>
<reference evidence="5" key="2">
    <citation type="submission" date="2014-06" db="EMBL/GenBank/DDBJ databases">
        <title>The complete genome of Blastobotrys (Arxula) adeninivorans LS3 - a yeast of biotechnological interest.</title>
        <authorList>
            <person name="Kunze G."/>
            <person name="Gaillardin C."/>
            <person name="Czernicka M."/>
            <person name="Durrens P."/>
            <person name="Martin T."/>
            <person name="Boer E."/>
            <person name="Gabaldon T."/>
            <person name="Cruz J."/>
            <person name="Talla E."/>
            <person name="Marck C."/>
            <person name="Goffeau A."/>
            <person name="Barbe V."/>
            <person name="Baret P."/>
            <person name="Baronian K."/>
            <person name="Beier S."/>
            <person name="Bleykasten C."/>
            <person name="Bode R."/>
            <person name="Casaregola S."/>
            <person name="Despons L."/>
            <person name="Fairhead C."/>
            <person name="Giersberg M."/>
            <person name="Gierski P."/>
            <person name="Hahnel U."/>
            <person name="Hartmann A."/>
            <person name="Jankowska D."/>
            <person name="Jubin C."/>
            <person name="Jung P."/>
            <person name="Lafontaine I."/>
            <person name="Leh-Louis V."/>
            <person name="Lemaire M."/>
            <person name="Marcet-Houben M."/>
            <person name="Mascher M."/>
            <person name="Morel G."/>
            <person name="Richard G.-F."/>
            <person name="Riechen J."/>
            <person name="Sacerdot C."/>
            <person name="Sarkar A."/>
            <person name="Savel G."/>
            <person name="Schacherer J."/>
            <person name="Sherman D."/>
            <person name="Straub M.-L."/>
            <person name="Stein N."/>
            <person name="Thierry A."/>
            <person name="Trautwein-Schult A."/>
            <person name="Westhof E."/>
            <person name="Worch S."/>
            <person name="Dujon B."/>
            <person name="Souciet J.-L."/>
            <person name="Wincker P."/>
            <person name="Scholz U."/>
            <person name="Neuveglise N."/>
        </authorList>
    </citation>
    <scope>NUCLEOTIDE SEQUENCE</scope>
    <source>
        <strain evidence="5">LS3</strain>
    </source>
</reference>
<feature type="repeat" description="ANK" evidence="3">
    <location>
        <begin position="79"/>
        <end position="117"/>
    </location>
</feature>
<evidence type="ECO:0000313" key="5">
    <source>
        <dbReference type="EMBL" id="CDP38964.1"/>
    </source>
</evidence>
<evidence type="ECO:0000256" key="2">
    <source>
        <dbReference type="ARBA" id="ARBA00023043"/>
    </source>
</evidence>
<dbReference type="PhylomeDB" id="A0A060TDT4"/>
<feature type="region of interest" description="Disordered" evidence="4">
    <location>
        <begin position="147"/>
        <end position="167"/>
    </location>
</feature>
<dbReference type="PROSITE" id="PS50088">
    <property type="entry name" value="ANK_REPEAT"/>
    <property type="match status" value="1"/>
</dbReference>
<dbReference type="InterPro" id="IPR051637">
    <property type="entry name" value="Ank_repeat_dom-contain_49"/>
</dbReference>
<keyword evidence="1" id="KW-0677">Repeat</keyword>
<evidence type="ECO:0000256" key="1">
    <source>
        <dbReference type="ARBA" id="ARBA00022737"/>
    </source>
</evidence>
<dbReference type="EMBL" id="HG937694">
    <property type="protein sequence ID" value="CDP38964.1"/>
    <property type="molecule type" value="Genomic_DNA"/>
</dbReference>